<feature type="region of interest" description="Disordered" evidence="3">
    <location>
        <begin position="313"/>
        <end position="338"/>
    </location>
</feature>
<gene>
    <name evidence="6" type="ORF">FB45DRAFT_894468</name>
</gene>
<comment type="subcellular location">
    <subcellularLocation>
        <location evidence="2">Secreted</location>
    </subcellularLocation>
</comment>
<proteinExistence type="predicted"/>
<name>A0AAD7G0H0_9AGAR</name>
<feature type="signal peptide" evidence="4">
    <location>
        <begin position="1"/>
        <end position="19"/>
    </location>
</feature>
<evidence type="ECO:0000256" key="1">
    <source>
        <dbReference type="ARBA" id="ARBA00023157"/>
    </source>
</evidence>
<dbReference type="GO" id="GO:0005576">
    <property type="term" value="C:extracellular region"/>
    <property type="evidence" value="ECO:0007669"/>
    <property type="project" value="UniProtKB-SubCell"/>
</dbReference>
<comment type="function">
    <text evidence="2">Lytic polysaccharide monooxygenase (LMPO) that depolymerizes crystalline and amorphous polysaccharides via the oxidation of scissile alpha- or beta-(1-4)-glycosidic bonds, yielding C1 and/or C4 oxidation products. Catalysis by LPMOs requires the reduction of the active-site copper from Cu(II) to Cu(I) by a reducing agent and H(2)O(2) or O(2) as a cosubstrate.</text>
</comment>
<feature type="compositionally biased region" description="Basic residues" evidence="3">
    <location>
        <begin position="323"/>
        <end position="338"/>
    </location>
</feature>
<dbReference type="GO" id="GO:0030245">
    <property type="term" value="P:cellulose catabolic process"/>
    <property type="evidence" value="ECO:0007669"/>
    <property type="project" value="UniProtKB-UniRule"/>
</dbReference>
<dbReference type="Pfam" id="PF03443">
    <property type="entry name" value="AA9"/>
    <property type="match status" value="1"/>
</dbReference>
<dbReference type="GO" id="GO:0030248">
    <property type="term" value="F:cellulose binding"/>
    <property type="evidence" value="ECO:0007669"/>
    <property type="project" value="UniProtKB-UniRule"/>
</dbReference>
<dbReference type="CDD" id="cd21175">
    <property type="entry name" value="LPMO_AA9"/>
    <property type="match status" value="1"/>
</dbReference>
<keyword evidence="6" id="KW-0378">Hydrolase</keyword>
<keyword evidence="2" id="KW-0624">Polysaccharide degradation</keyword>
<comment type="caution">
    <text evidence="6">The sequence shown here is derived from an EMBL/GenBank/DDBJ whole genome shotgun (WGS) entry which is preliminary data.</text>
</comment>
<dbReference type="GO" id="GO:0008810">
    <property type="term" value="F:cellulase activity"/>
    <property type="evidence" value="ECO:0007669"/>
    <property type="project" value="UniProtKB-UniRule"/>
</dbReference>
<dbReference type="AlphaFoldDB" id="A0AAD7G0H0"/>
<dbReference type="PANTHER" id="PTHR33353:SF19">
    <property type="entry name" value="GLYCOSYLHYDROLASE FAMILY 61-8 PROTEIN"/>
    <property type="match status" value="1"/>
</dbReference>
<evidence type="ECO:0000256" key="3">
    <source>
        <dbReference type="SAM" id="MobiDB-lite"/>
    </source>
</evidence>
<feature type="domain" description="Auxiliary Activity family 9 catalytic" evidence="5">
    <location>
        <begin position="20"/>
        <end position="270"/>
    </location>
</feature>
<keyword evidence="4" id="KW-0732">Signal</keyword>
<keyword evidence="2" id="KW-0119">Carbohydrate metabolism</keyword>
<comment type="catalytic activity">
    <reaction evidence="2">
        <text>[(1-&gt;4)-beta-D-glucosyl]n+m + reduced acceptor + O2 = 4-dehydro-beta-D-glucosyl-[(1-&gt;4)-beta-D-glucosyl]n-1 + [(1-&gt;4)-beta-D-glucosyl]m + acceptor + H2O.</text>
        <dbReference type="EC" id="1.14.99.56"/>
    </reaction>
</comment>
<dbReference type="PANTHER" id="PTHR33353">
    <property type="entry name" value="PUTATIVE (AFU_ORTHOLOGUE AFUA_1G12560)-RELATED"/>
    <property type="match status" value="1"/>
</dbReference>
<sequence length="338" mass="35950">MHSILIAAILLASSSLVLGHGQVNRVTVGSIANSGPNQYWAGDAKNKVTATRVMYQASSPAYVLYDDFTDNSKMSCEGSAKSPAPRTISVAAGQELTVYWQGATGELNGQPGTGSLTAYNPWVHAMGFVFDYITSCNGDCTTFDSTNAGWTKIAHAGIDMTQTISNDLRQTMKNKPEPYYPSSGPGLWAMAKMVQQGSAWNIRIPASLESGQYLIRHELAAVHNPKNSDPTTGPQLYIACIQLDVTNGGDRFLPAGTQSNALYLPNGAFANTNVLSSSFNPAKVVIPGPAIWDGVSGGVVNRGVNTTEYVSEERSAGGSAAKHAVHHSRSRARVNRLP</sequence>
<dbReference type="Proteomes" id="UP001221142">
    <property type="component" value="Unassembled WGS sequence"/>
</dbReference>
<evidence type="ECO:0000256" key="2">
    <source>
        <dbReference type="RuleBase" id="RU368122"/>
    </source>
</evidence>
<evidence type="ECO:0000313" key="6">
    <source>
        <dbReference type="EMBL" id="KAJ7647793.1"/>
    </source>
</evidence>
<evidence type="ECO:0000259" key="5">
    <source>
        <dbReference type="Pfam" id="PF03443"/>
    </source>
</evidence>
<feature type="chain" id="PRO_5042024322" description="AA9 family lytic polysaccharide monooxygenase" evidence="4">
    <location>
        <begin position="20"/>
        <end position="338"/>
    </location>
</feature>
<keyword evidence="7" id="KW-1185">Reference proteome</keyword>
<dbReference type="Gene3D" id="2.70.50.70">
    <property type="match status" value="1"/>
</dbReference>
<dbReference type="InterPro" id="IPR005103">
    <property type="entry name" value="AA9_LPMO"/>
</dbReference>
<evidence type="ECO:0000256" key="4">
    <source>
        <dbReference type="SAM" id="SignalP"/>
    </source>
</evidence>
<dbReference type="EMBL" id="JARKIF010000002">
    <property type="protein sequence ID" value="KAJ7647793.1"/>
    <property type="molecule type" value="Genomic_DNA"/>
</dbReference>
<reference evidence="6" key="1">
    <citation type="submission" date="2023-03" db="EMBL/GenBank/DDBJ databases">
        <title>Massive genome expansion in bonnet fungi (Mycena s.s.) driven by repeated elements and novel gene families across ecological guilds.</title>
        <authorList>
            <consortium name="Lawrence Berkeley National Laboratory"/>
            <person name="Harder C.B."/>
            <person name="Miyauchi S."/>
            <person name="Viragh M."/>
            <person name="Kuo A."/>
            <person name="Thoen E."/>
            <person name="Andreopoulos B."/>
            <person name="Lu D."/>
            <person name="Skrede I."/>
            <person name="Drula E."/>
            <person name="Henrissat B."/>
            <person name="Morin E."/>
            <person name="Kohler A."/>
            <person name="Barry K."/>
            <person name="LaButti K."/>
            <person name="Morin E."/>
            <person name="Salamov A."/>
            <person name="Lipzen A."/>
            <person name="Mereny Z."/>
            <person name="Hegedus B."/>
            <person name="Baldrian P."/>
            <person name="Stursova M."/>
            <person name="Weitz H."/>
            <person name="Taylor A."/>
            <person name="Grigoriev I.V."/>
            <person name="Nagy L.G."/>
            <person name="Martin F."/>
            <person name="Kauserud H."/>
        </authorList>
    </citation>
    <scope>NUCLEOTIDE SEQUENCE</scope>
    <source>
        <strain evidence="6">9284</strain>
    </source>
</reference>
<keyword evidence="2" id="KW-0136">Cellulose degradation</keyword>
<keyword evidence="2" id="KW-0964">Secreted</keyword>
<evidence type="ECO:0000313" key="7">
    <source>
        <dbReference type="Proteomes" id="UP001221142"/>
    </source>
</evidence>
<dbReference type="InterPro" id="IPR049892">
    <property type="entry name" value="AA9"/>
</dbReference>
<protein>
    <recommendedName>
        <fullName evidence="2">AA9 family lytic polysaccharide monooxygenase</fullName>
        <ecNumber evidence="2">1.14.99.56</ecNumber>
    </recommendedName>
    <alternativeName>
        <fullName evidence="2">Endo-beta-1,4-glucanase</fullName>
    </alternativeName>
    <alternativeName>
        <fullName evidence="2">Glycosyl hydrolase 61 family protein</fullName>
    </alternativeName>
</protein>
<dbReference type="EC" id="1.14.99.56" evidence="2"/>
<comment type="domain">
    <text evidence="2">Has a modular structure: an endo-beta-1,4-glucanase catalytic module at the N-terminus, a linker rich in serines and threonines, and a C-terminal carbohydrate-binding module (CBM).</text>
</comment>
<accession>A0AAD7G0H0</accession>
<keyword evidence="1 2" id="KW-1015">Disulfide bond</keyword>
<organism evidence="6 7">
    <name type="scientific">Roridomyces roridus</name>
    <dbReference type="NCBI Taxonomy" id="1738132"/>
    <lineage>
        <taxon>Eukaryota</taxon>
        <taxon>Fungi</taxon>
        <taxon>Dikarya</taxon>
        <taxon>Basidiomycota</taxon>
        <taxon>Agaricomycotina</taxon>
        <taxon>Agaricomycetes</taxon>
        <taxon>Agaricomycetidae</taxon>
        <taxon>Agaricales</taxon>
        <taxon>Marasmiineae</taxon>
        <taxon>Mycenaceae</taxon>
        <taxon>Roridomyces</taxon>
    </lineage>
</organism>